<dbReference type="GO" id="GO:0031080">
    <property type="term" value="C:nuclear pore outer ring"/>
    <property type="evidence" value="ECO:0007669"/>
    <property type="project" value="TreeGrafter"/>
</dbReference>
<comment type="subcellular location">
    <subcellularLocation>
        <location evidence="1 9">Nucleus</location>
        <location evidence="1 9">Nuclear pore complex</location>
    </subcellularLocation>
</comment>
<dbReference type="OrthoDB" id="17644at2759"/>
<evidence type="ECO:0000256" key="5">
    <source>
        <dbReference type="ARBA" id="ARBA00022927"/>
    </source>
</evidence>
<comment type="similarity">
    <text evidence="2 9">Belongs to the nucleoporin Nup85 family.</text>
</comment>
<dbReference type="GO" id="GO:0031965">
    <property type="term" value="C:nuclear membrane"/>
    <property type="evidence" value="ECO:0007669"/>
    <property type="project" value="UniProtKB-UniRule"/>
</dbReference>
<dbReference type="GO" id="GO:0006406">
    <property type="term" value="P:mRNA export from nucleus"/>
    <property type="evidence" value="ECO:0007669"/>
    <property type="project" value="TreeGrafter"/>
</dbReference>
<name>S7RU71_GLOTA</name>
<dbReference type="GO" id="GO:0006606">
    <property type="term" value="P:protein import into nucleus"/>
    <property type="evidence" value="ECO:0007669"/>
    <property type="project" value="TreeGrafter"/>
</dbReference>
<protein>
    <recommendedName>
        <fullName evidence="9">Nuclear pore complex protein Nup85</fullName>
    </recommendedName>
</protein>
<dbReference type="OMA" id="ELMEWLN"/>
<proteinExistence type="inferred from homology"/>
<evidence type="ECO:0000256" key="2">
    <source>
        <dbReference type="ARBA" id="ARBA00005573"/>
    </source>
</evidence>
<dbReference type="GO" id="GO:0017056">
    <property type="term" value="F:structural constituent of nuclear pore"/>
    <property type="evidence" value="ECO:0007669"/>
    <property type="project" value="TreeGrafter"/>
</dbReference>
<dbReference type="RefSeq" id="XP_007865401.1">
    <property type="nucleotide sequence ID" value="XM_007867210.1"/>
</dbReference>
<keyword evidence="6 9" id="KW-0811">Translocation</keyword>
<organism evidence="10 11">
    <name type="scientific">Gloeophyllum trabeum (strain ATCC 11539 / FP-39264 / Madison 617)</name>
    <name type="common">Brown rot fungus</name>
    <dbReference type="NCBI Taxonomy" id="670483"/>
    <lineage>
        <taxon>Eukaryota</taxon>
        <taxon>Fungi</taxon>
        <taxon>Dikarya</taxon>
        <taxon>Basidiomycota</taxon>
        <taxon>Agaricomycotina</taxon>
        <taxon>Agaricomycetes</taxon>
        <taxon>Gloeophyllales</taxon>
        <taxon>Gloeophyllaceae</taxon>
        <taxon>Gloeophyllum</taxon>
    </lineage>
</organism>
<dbReference type="KEGG" id="gtr:GLOTRDRAFT_75564"/>
<keyword evidence="11" id="KW-1185">Reference proteome</keyword>
<evidence type="ECO:0000256" key="9">
    <source>
        <dbReference type="RuleBase" id="RU365073"/>
    </source>
</evidence>
<dbReference type="Proteomes" id="UP000030669">
    <property type="component" value="Unassembled WGS sequence"/>
</dbReference>
<dbReference type="EMBL" id="KB469300">
    <property type="protein sequence ID" value="EPQ56724.1"/>
    <property type="molecule type" value="Genomic_DNA"/>
</dbReference>
<keyword evidence="9" id="KW-0472">Membrane</keyword>
<accession>S7RU71</accession>
<keyword evidence="5 9" id="KW-0653">Protein transport</keyword>
<dbReference type="PANTHER" id="PTHR13373:SF21">
    <property type="entry name" value="NUCLEAR PORE COMPLEX PROTEIN NUP85"/>
    <property type="match status" value="1"/>
</dbReference>
<evidence type="ECO:0000256" key="4">
    <source>
        <dbReference type="ARBA" id="ARBA00022816"/>
    </source>
</evidence>
<keyword evidence="8 9" id="KW-0539">Nucleus</keyword>
<sequence length="723" mass="82335">MPDNMVYLAPPLMEQGHSEELDESGRTLGATFSAWDNSVAIFVAPNQTPLKAGESSRWAEVPVYFANPHRPPDAVRRKFISDGGLVFDLLADLRKQAAAESLDDWIEDPRFQDAMHAKCTDLVNVAEASWLDACNPPRGEELQYDAEHYRSLYTCLSLAMLLYAPGPASARLPVGDDLLEWLNMHYIAPSTEEGDHLSNLDSPWEDETFWPYLTRAVLRGLTKASIFFLECLSRHPSTFLQELSQKLIPLVQSHPRVRDYTSLHEFMRASPRWKEKIRALRVEMGLVPDDARDDGFENWWDRFSDILSIMEGRVDVIKHVCKELDGDWKEICAVYAIFVQPTLHRTELPELVVEIMDEMPPDPTDLEDTIHVALMRAQPREALACSARLDPWLAAHLAVVLELLENLSNTRSEDSELSVAEYYILSYAEYLRSDPTLWRWTVSYLCSCGNIGKRLADEVLIRVPLWHGLGDDSSDTTTSTSKNLTRPERIEMRLNELMQVCKDYERVAAMRLIYKIGADELAKLKAYVLALECYAQAEDWPGLGRCVDMVLEEYLSGGPEEFVCLVKNIAPSLKRLTNIPEAPGIFVHRLNFAVRYAEFHDNLMRNIFDDAATNLENMFRQDVAPKSWWALLLCDSVELLQHESPLFTTAAIHLFLQKLEEIHLRVEQGWVDDYLNLLARTTKGGDTKDAVQRLKRVRLAIARYYTKCSVIDVVGKGAARTNL</sequence>
<dbReference type="HOGENOM" id="CLU_023369_0_0_1"/>
<evidence type="ECO:0000256" key="8">
    <source>
        <dbReference type="ARBA" id="ARBA00023242"/>
    </source>
</evidence>
<keyword evidence="3 9" id="KW-0813">Transport</keyword>
<evidence type="ECO:0000313" key="11">
    <source>
        <dbReference type="Proteomes" id="UP000030669"/>
    </source>
</evidence>
<dbReference type="eggNOG" id="KOG2271">
    <property type="taxonomic scope" value="Eukaryota"/>
</dbReference>
<dbReference type="GeneID" id="19308524"/>
<evidence type="ECO:0000256" key="3">
    <source>
        <dbReference type="ARBA" id="ARBA00022448"/>
    </source>
</evidence>
<comment type="subunit">
    <text evidence="9">Component of the nuclear pore complex (NPC).</text>
</comment>
<gene>
    <name evidence="10" type="ORF">GLOTRDRAFT_75564</name>
</gene>
<evidence type="ECO:0000256" key="1">
    <source>
        <dbReference type="ARBA" id="ARBA00004567"/>
    </source>
</evidence>
<keyword evidence="7 9" id="KW-0906">Nuclear pore complex</keyword>
<evidence type="ECO:0000256" key="7">
    <source>
        <dbReference type="ARBA" id="ARBA00023132"/>
    </source>
</evidence>
<dbReference type="STRING" id="670483.S7RU71"/>
<comment type="function">
    <text evidence="9">Functions as a component of the nuclear pore complex (NPC).</text>
</comment>
<reference evidence="10 11" key="1">
    <citation type="journal article" date="2012" name="Science">
        <title>The Paleozoic origin of enzymatic lignin decomposition reconstructed from 31 fungal genomes.</title>
        <authorList>
            <person name="Floudas D."/>
            <person name="Binder M."/>
            <person name="Riley R."/>
            <person name="Barry K."/>
            <person name="Blanchette R.A."/>
            <person name="Henrissat B."/>
            <person name="Martinez A.T."/>
            <person name="Otillar R."/>
            <person name="Spatafora J.W."/>
            <person name="Yadav J.S."/>
            <person name="Aerts A."/>
            <person name="Benoit I."/>
            <person name="Boyd A."/>
            <person name="Carlson A."/>
            <person name="Copeland A."/>
            <person name="Coutinho P.M."/>
            <person name="de Vries R.P."/>
            <person name="Ferreira P."/>
            <person name="Findley K."/>
            <person name="Foster B."/>
            <person name="Gaskell J."/>
            <person name="Glotzer D."/>
            <person name="Gorecki P."/>
            <person name="Heitman J."/>
            <person name="Hesse C."/>
            <person name="Hori C."/>
            <person name="Igarashi K."/>
            <person name="Jurgens J.A."/>
            <person name="Kallen N."/>
            <person name="Kersten P."/>
            <person name="Kohler A."/>
            <person name="Kuees U."/>
            <person name="Kumar T.K.A."/>
            <person name="Kuo A."/>
            <person name="LaButti K."/>
            <person name="Larrondo L.F."/>
            <person name="Lindquist E."/>
            <person name="Ling A."/>
            <person name="Lombard V."/>
            <person name="Lucas S."/>
            <person name="Lundell T."/>
            <person name="Martin R."/>
            <person name="McLaughlin D.J."/>
            <person name="Morgenstern I."/>
            <person name="Morin E."/>
            <person name="Murat C."/>
            <person name="Nagy L.G."/>
            <person name="Nolan M."/>
            <person name="Ohm R.A."/>
            <person name="Patyshakuliyeva A."/>
            <person name="Rokas A."/>
            <person name="Ruiz-Duenas F.J."/>
            <person name="Sabat G."/>
            <person name="Salamov A."/>
            <person name="Samejima M."/>
            <person name="Schmutz J."/>
            <person name="Slot J.C."/>
            <person name="St John F."/>
            <person name="Stenlid J."/>
            <person name="Sun H."/>
            <person name="Sun S."/>
            <person name="Syed K."/>
            <person name="Tsang A."/>
            <person name="Wiebenga A."/>
            <person name="Young D."/>
            <person name="Pisabarro A."/>
            <person name="Eastwood D.C."/>
            <person name="Martin F."/>
            <person name="Cullen D."/>
            <person name="Grigoriev I.V."/>
            <person name="Hibbett D.S."/>
        </authorList>
    </citation>
    <scope>NUCLEOTIDE SEQUENCE [LARGE SCALE GENOMIC DNA]</scope>
    <source>
        <strain evidence="10 11">ATCC 11539</strain>
    </source>
</reference>
<evidence type="ECO:0000256" key="6">
    <source>
        <dbReference type="ARBA" id="ARBA00023010"/>
    </source>
</evidence>
<dbReference type="PANTHER" id="PTHR13373">
    <property type="entry name" value="FROUNT PROTEIN-RELATED"/>
    <property type="match status" value="1"/>
</dbReference>
<dbReference type="InterPro" id="IPR011502">
    <property type="entry name" value="Nucleoporin_Nup85"/>
</dbReference>
<dbReference type="Pfam" id="PF07575">
    <property type="entry name" value="Nucleopor_Nup85"/>
    <property type="match status" value="2"/>
</dbReference>
<keyword evidence="4 9" id="KW-0509">mRNA transport</keyword>
<dbReference type="AlphaFoldDB" id="S7RU71"/>
<evidence type="ECO:0000313" key="10">
    <source>
        <dbReference type="EMBL" id="EPQ56724.1"/>
    </source>
</evidence>
<dbReference type="GO" id="GO:0045893">
    <property type="term" value="P:positive regulation of DNA-templated transcription"/>
    <property type="evidence" value="ECO:0007669"/>
    <property type="project" value="TreeGrafter"/>
</dbReference>